<evidence type="ECO:0000256" key="5">
    <source>
        <dbReference type="SAM" id="Coils"/>
    </source>
</evidence>
<dbReference type="PROSITE" id="PS51180">
    <property type="entry name" value="BRO1"/>
    <property type="match status" value="1"/>
</dbReference>
<evidence type="ECO:0000256" key="1">
    <source>
        <dbReference type="ARBA" id="ARBA00004177"/>
    </source>
</evidence>
<feature type="compositionally biased region" description="Low complexity" evidence="6">
    <location>
        <begin position="1041"/>
        <end position="1052"/>
    </location>
</feature>
<evidence type="ECO:0000259" key="7">
    <source>
        <dbReference type="PROSITE" id="PS51180"/>
    </source>
</evidence>
<organism evidence="8 9">
    <name type="scientific">Plectus sambesii</name>
    <dbReference type="NCBI Taxonomy" id="2011161"/>
    <lineage>
        <taxon>Eukaryota</taxon>
        <taxon>Metazoa</taxon>
        <taxon>Ecdysozoa</taxon>
        <taxon>Nematoda</taxon>
        <taxon>Chromadorea</taxon>
        <taxon>Plectida</taxon>
        <taxon>Plectina</taxon>
        <taxon>Plectoidea</taxon>
        <taxon>Plectidae</taxon>
        <taxon>Plectus</taxon>
    </lineage>
</organism>
<feature type="compositionally biased region" description="Low complexity" evidence="6">
    <location>
        <begin position="1170"/>
        <end position="1181"/>
    </location>
</feature>
<dbReference type="SMART" id="SM01041">
    <property type="entry name" value="BRO1"/>
    <property type="match status" value="1"/>
</dbReference>
<dbReference type="Proteomes" id="UP000887566">
    <property type="component" value="Unplaced"/>
</dbReference>
<feature type="coiled-coil region" evidence="5">
    <location>
        <begin position="551"/>
        <end position="578"/>
    </location>
</feature>
<dbReference type="WBParaSite" id="PSAMB.scaffold2292size24083.g17174.t1">
    <property type="protein sequence ID" value="PSAMB.scaffold2292size24083.g17174.t1"/>
    <property type="gene ID" value="PSAMB.scaffold2292size24083.g17174"/>
</dbReference>
<dbReference type="Gene3D" id="1.20.140.50">
    <property type="entry name" value="alix/aip1 like domains"/>
    <property type="match status" value="1"/>
</dbReference>
<keyword evidence="8" id="KW-1185">Reference proteome</keyword>
<evidence type="ECO:0000313" key="9">
    <source>
        <dbReference type="WBParaSite" id="PSAMB.scaffold2292size24083.g17174.t1"/>
    </source>
</evidence>
<reference evidence="9" key="1">
    <citation type="submission" date="2022-11" db="UniProtKB">
        <authorList>
            <consortium name="WormBaseParasite"/>
        </authorList>
    </citation>
    <scope>IDENTIFICATION</scope>
</reference>
<dbReference type="Gene3D" id="1.25.40.280">
    <property type="entry name" value="alix/aip1 like domains"/>
    <property type="match status" value="1"/>
</dbReference>
<dbReference type="InterPro" id="IPR025304">
    <property type="entry name" value="ALIX_V_dom"/>
</dbReference>
<keyword evidence="3" id="KW-0963">Cytoplasm</keyword>
<feature type="region of interest" description="Disordered" evidence="6">
    <location>
        <begin position="1161"/>
        <end position="1240"/>
    </location>
</feature>
<dbReference type="GO" id="GO:0032456">
    <property type="term" value="P:endocytic recycling"/>
    <property type="evidence" value="ECO:0007669"/>
    <property type="project" value="TreeGrafter"/>
</dbReference>
<feature type="compositionally biased region" description="Polar residues" evidence="6">
    <location>
        <begin position="1182"/>
        <end position="1197"/>
    </location>
</feature>
<feature type="region of interest" description="Disordered" evidence="6">
    <location>
        <begin position="808"/>
        <end position="859"/>
    </location>
</feature>
<sequence length="1549" mass="168705">MEGLPRLPMLTADYKYAMAAVDFAPRIKEYIVRYYQEDPEKYDHALKELNNLREQVCRCISDVESCTQLKRYYAQLLMLKNRFPMESGDEAATAFTWYGLDKALDMPNPIVFDDVNFELACIMHNIGATHAAVASSETRGSLEGIKFAFNHFQMSAWAFQHLRDKLNASNFSIDFDPSLLTWYTNLMLAQAQECILEKSLIDHRKHTIIAKIAVNIRDVYVQCKVHLENASLSDIVGSSRYKEWTRTCSLKSDLYGAIASLYMGQQADEEQKMGERLAWYNLAADQLARAQKTAGKDKRDGVKSAFQFASDVILGKQANAKKENDFIYHEKVTSPEDMPNIQGVALVKPIGFDPLDPAISGDDLFATLVPINVLKSVSLYSEEKAKYMRAVNEKVDSKDQELQSYCISLKLEDISLDQSIDDLRLPDMLLERSAAFNAQPDSFPKLLETLQRVGYCSTEADHKLEDLQNRLAIVQKCNDIKSDAGFIAIKNELNRLNDAHTRARTSNSELQRAIAAHSENLRLLAMPLTELNKRLAAPVVKPSETPEGAQLKRMLEKMEEMKAQRAQLVDQLKKQLHADDLTKRLLSEKDVDSSDIYERELRKHDKQMALVEMNLSAQPNILSALTDANANFAERRREIIELNKCRGEQIVALVTAFDVYEDVRVKAEQGRVFYSTLFEKVRALDEAVDAMEEAVSEQQKKRKEEEEKEMLAIKAAADAAKERMRNLPPPASHYDHDSAYPPSPTPSSRSTRGESYSSGDRPNRPRLGDYLDFYRAKQAGAAVPFPSTSTQPSSGGYDMNASNSAVGPSVPYSPVSSAQGGGQPMPNSYAHPSAAISNGQQSMPVSSHLPTSAQSYAPPSNGQYDQRYAAAMSITNQQPPTSHQYTQPANMHYDHSTPVASISNPSSQHAHQYAPPSNVQFGGYSHAAMAASTAPPIMSVSTQPPPPAHQYMQPVNGQYTHQPQMTSVPSSSHPSLPIPSQQAMMSRPGETNLQSQPPLHSQYMAPVTSQYGGQPISSHQSMQPSMSISSPQQPPAHQYTQPSMSISSPQQPLAHHYTQPSYSNNPSEMSVQMPASAVQSSASIPNHMAPAHHYATAANSFLTPSSNSVQPPSSVQMSSPMPSIAGQFAPQPNMYEQARPAVSISNAVHPPTQQFLPATNTHYGQEHRPPAAATPPISSASQPMNASVQQPPTSLPASISPWHQRVQEPLNRPFSPQQPINQFQSPAPQPQQYAAPPGGAAGAAMGYGYPPGQAMYAHPAQQQQQMNQLPPRANMMDMDVDAFLPAPLLPNKVEEKMENSNLLRSSSQQQTVMGNSTPTQGTSQTAHTTQHVAPIQATMQAAQPTVPFSAPVVNRDAIPRSDVGAASAANLPSAQTPLTHQGPGLVGIPPSSGAALGSGTIADRASMIAPPVDIETTHKAPGTVPFANPPAAPHTAIAPQAHTFDAHNTAGGAPVTNGNSTTAKTTTNGNGTIGSSNGGGHASLEQLLNPSTFDIGEGDQVKLAKRRVKEQFDKGNGAGAERPLTPLVANPADPFSGLDPLWCMNKKAG</sequence>
<dbReference type="Pfam" id="PF13949">
    <property type="entry name" value="ALIX_LYPXL_bnd"/>
    <property type="match status" value="1"/>
</dbReference>
<evidence type="ECO:0000256" key="3">
    <source>
        <dbReference type="ARBA" id="ARBA00022490"/>
    </source>
</evidence>
<feature type="compositionally biased region" description="Polar residues" evidence="6">
    <location>
        <begin position="1214"/>
        <end position="1225"/>
    </location>
</feature>
<feature type="region of interest" description="Disordered" evidence="6">
    <location>
        <begin position="1453"/>
        <end position="1484"/>
    </location>
</feature>
<evidence type="ECO:0000256" key="4">
    <source>
        <dbReference type="ARBA" id="ARBA00022753"/>
    </source>
</evidence>
<dbReference type="PANTHER" id="PTHR23030:SF30">
    <property type="entry name" value="TYROSINE-PROTEIN PHOSPHATASE NON-RECEPTOR TYPE 23"/>
    <property type="match status" value="1"/>
</dbReference>
<comment type="subcellular location">
    <subcellularLocation>
        <location evidence="2">Cytoplasm</location>
    </subcellularLocation>
    <subcellularLocation>
        <location evidence="1">Endosome</location>
    </subcellularLocation>
</comment>
<dbReference type="InterPro" id="IPR004328">
    <property type="entry name" value="BRO1_dom"/>
</dbReference>
<feature type="compositionally biased region" description="Low complexity" evidence="6">
    <location>
        <begin position="746"/>
        <end position="759"/>
    </location>
</feature>
<feature type="region of interest" description="Disordered" evidence="6">
    <location>
        <begin position="725"/>
        <end position="768"/>
    </location>
</feature>
<feature type="compositionally biased region" description="Polar residues" evidence="6">
    <location>
        <begin position="1058"/>
        <end position="1069"/>
    </location>
</feature>
<dbReference type="PANTHER" id="PTHR23030">
    <property type="entry name" value="PCD6 INTERACTING PROTEIN-RELATED"/>
    <property type="match status" value="1"/>
</dbReference>
<feature type="compositionally biased region" description="Low complexity" evidence="6">
    <location>
        <begin position="967"/>
        <end position="980"/>
    </location>
</feature>
<evidence type="ECO:0000256" key="6">
    <source>
        <dbReference type="SAM" id="MobiDB-lite"/>
    </source>
</evidence>
<dbReference type="InterPro" id="IPR038499">
    <property type="entry name" value="BRO1_sf"/>
</dbReference>
<dbReference type="Gene3D" id="1.20.120.560">
    <property type="entry name" value="alix/aip1 in complex with the ypdl late domain"/>
    <property type="match status" value="1"/>
</dbReference>
<feature type="compositionally biased region" description="Polar residues" evidence="6">
    <location>
        <begin position="981"/>
        <end position="999"/>
    </location>
</feature>
<feature type="compositionally biased region" description="Low complexity" evidence="6">
    <location>
        <begin position="1014"/>
        <end position="1031"/>
    </location>
</feature>
<dbReference type="GO" id="GO:0043328">
    <property type="term" value="P:protein transport to vacuole involved in ubiquitin-dependent protein catabolic process via the multivesicular body sorting pathway"/>
    <property type="evidence" value="ECO:0007669"/>
    <property type="project" value="TreeGrafter"/>
</dbReference>
<feature type="compositionally biased region" description="Polar residues" evidence="6">
    <location>
        <begin position="835"/>
        <end position="859"/>
    </location>
</feature>
<evidence type="ECO:0000313" key="8">
    <source>
        <dbReference type="Proteomes" id="UP000887566"/>
    </source>
</evidence>
<protein>
    <submittedName>
        <fullName evidence="9">BRO1 domain-containing protein</fullName>
    </submittedName>
</protein>
<name>A0A914VR44_9BILA</name>
<feature type="domain" description="BRO1" evidence="7">
    <location>
        <begin position="8"/>
        <end position="402"/>
    </location>
</feature>
<accession>A0A914VR44</accession>
<feature type="compositionally biased region" description="Low complexity" evidence="6">
    <location>
        <begin position="808"/>
        <end position="817"/>
    </location>
</feature>
<feature type="region of interest" description="Disordered" evidence="6">
    <location>
        <begin position="1297"/>
        <end position="1330"/>
    </location>
</feature>
<dbReference type="GO" id="GO:0005768">
    <property type="term" value="C:endosome"/>
    <property type="evidence" value="ECO:0007669"/>
    <property type="project" value="UniProtKB-SubCell"/>
</dbReference>
<dbReference type="Pfam" id="PF03097">
    <property type="entry name" value="BRO1"/>
    <property type="match status" value="1"/>
</dbReference>
<keyword evidence="4" id="KW-0967">Endosome</keyword>
<feature type="compositionally biased region" description="Low complexity" evidence="6">
    <location>
        <begin position="1456"/>
        <end position="1475"/>
    </location>
</feature>
<feature type="coiled-coil region" evidence="5">
    <location>
        <begin position="681"/>
        <end position="723"/>
    </location>
</feature>
<feature type="region of interest" description="Disordered" evidence="6">
    <location>
        <begin position="783"/>
        <end position="802"/>
    </location>
</feature>
<feature type="compositionally biased region" description="Low complexity" evidence="6">
    <location>
        <begin position="1230"/>
        <end position="1240"/>
    </location>
</feature>
<proteinExistence type="predicted"/>
<keyword evidence="5" id="KW-0175">Coiled coil</keyword>
<dbReference type="GO" id="GO:0045022">
    <property type="term" value="P:early endosome to late endosome transport"/>
    <property type="evidence" value="ECO:0007669"/>
    <property type="project" value="TreeGrafter"/>
</dbReference>
<feature type="compositionally biased region" description="Polar residues" evidence="6">
    <location>
        <begin position="1311"/>
        <end position="1330"/>
    </location>
</feature>
<evidence type="ECO:0000256" key="2">
    <source>
        <dbReference type="ARBA" id="ARBA00004496"/>
    </source>
</evidence>
<feature type="region of interest" description="Disordered" evidence="6">
    <location>
        <begin position="959"/>
        <end position="1069"/>
    </location>
</feature>